<dbReference type="PANTHER" id="PTHR47308">
    <property type="entry name" value="NUCLEAR GTPASE SLIP-GC"/>
    <property type="match status" value="1"/>
</dbReference>
<dbReference type="GO" id="GO:0003924">
    <property type="term" value="F:GTPase activity"/>
    <property type="evidence" value="ECO:0007669"/>
    <property type="project" value="TreeGrafter"/>
</dbReference>
<dbReference type="SUPFAM" id="SSF52540">
    <property type="entry name" value="P-loop containing nucleoside triphosphate hydrolases"/>
    <property type="match status" value="1"/>
</dbReference>
<organism evidence="2 3">
    <name type="scientific">Anas platyrhynchos</name>
    <name type="common">Mallard</name>
    <name type="synonym">Anas boschas</name>
    <dbReference type="NCBI Taxonomy" id="8839"/>
    <lineage>
        <taxon>Eukaryota</taxon>
        <taxon>Metazoa</taxon>
        <taxon>Chordata</taxon>
        <taxon>Craniata</taxon>
        <taxon>Vertebrata</taxon>
        <taxon>Euteleostomi</taxon>
        <taxon>Archelosauria</taxon>
        <taxon>Archosauria</taxon>
        <taxon>Dinosauria</taxon>
        <taxon>Saurischia</taxon>
        <taxon>Theropoda</taxon>
        <taxon>Coelurosauria</taxon>
        <taxon>Aves</taxon>
        <taxon>Neognathae</taxon>
        <taxon>Galloanserae</taxon>
        <taxon>Anseriformes</taxon>
        <taxon>Anatidae</taxon>
        <taxon>Anatinae</taxon>
        <taxon>Anas</taxon>
    </lineage>
</organism>
<sequence length="291" mass="32641">MAEGGPLAHGKKLQNELKAALEASSRKLLQFLPEHRLPETRNGIEYLKNRLMGLKPDILLDPIHIGLFGSTGAGKSTLLNAIIDKKFFLPEWKEELKGLVELMDPDEDSEDDHEKSEAALKISAIYGEEAETKSYEELCGMKPAVSIPPSRCILLKETTANDLSDKMGPYIRSQSSPKPENSKEEDITRLWPLIKNVEVTVPDSQMIPEGVIFVDIPGTGDFNAKRDEMWKENINKCSIIWVVNSFERILGGKTHEMLLKEGMKAFQSGMCRDIALVVTKSDELDPEEYKK</sequence>
<gene>
    <name evidence="2" type="ORF">Anapl_17606</name>
</gene>
<dbReference type="Pfam" id="PF00350">
    <property type="entry name" value="Dynamin_N"/>
    <property type="match status" value="1"/>
</dbReference>
<feature type="domain" description="Dynamin N-terminal" evidence="1">
    <location>
        <begin position="65"/>
        <end position="247"/>
    </location>
</feature>
<keyword evidence="3" id="KW-1185">Reference proteome</keyword>
<name>R0KWF7_ANAPL</name>
<dbReference type="EMBL" id="KB746281">
    <property type="protein sequence ID" value="EOA93454.1"/>
    <property type="molecule type" value="Genomic_DNA"/>
</dbReference>
<protein>
    <submittedName>
        <fullName evidence="2">Uncharacterized protein C8orf80</fullName>
    </submittedName>
</protein>
<dbReference type="Gene3D" id="3.40.50.300">
    <property type="entry name" value="P-loop containing nucleotide triphosphate hydrolases"/>
    <property type="match status" value="2"/>
</dbReference>
<dbReference type="InterPro" id="IPR027417">
    <property type="entry name" value="P-loop_NTPase"/>
</dbReference>
<dbReference type="InterPro" id="IPR045063">
    <property type="entry name" value="Dynamin_N"/>
</dbReference>
<evidence type="ECO:0000313" key="3">
    <source>
        <dbReference type="Proteomes" id="UP000296049"/>
    </source>
</evidence>
<evidence type="ECO:0000259" key="1">
    <source>
        <dbReference type="Pfam" id="PF00350"/>
    </source>
</evidence>
<dbReference type="AlphaFoldDB" id="R0KWF7"/>
<dbReference type="InterPro" id="IPR053082">
    <property type="entry name" value="Nuclear_GTPase_SLIP-GC"/>
</dbReference>
<reference evidence="3" key="1">
    <citation type="journal article" date="2013" name="Nat. Genet.">
        <title>The duck genome and transcriptome provide insight into an avian influenza virus reservoir species.</title>
        <authorList>
            <person name="Huang Y."/>
            <person name="Li Y."/>
            <person name="Burt D.W."/>
            <person name="Chen H."/>
            <person name="Zhang Y."/>
            <person name="Qian W."/>
            <person name="Kim H."/>
            <person name="Gan S."/>
            <person name="Zhao Y."/>
            <person name="Li J."/>
            <person name="Yi K."/>
            <person name="Feng H."/>
            <person name="Zhu P."/>
            <person name="Li B."/>
            <person name="Liu Q."/>
            <person name="Fairley S."/>
            <person name="Magor K.E."/>
            <person name="Du Z."/>
            <person name="Hu X."/>
            <person name="Goodman L."/>
            <person name="Tafer H."/>
            <person name="Vignal A."/>
            <person name="Lee T."/>
            <person name="Kim K.W."/>
            <person name="Sheng Z."/>
            <person name="An Y."/>
            <person name="Searle S."/>
            <person name="Herrero J."/>
            <person name="Groenen M.A."/>
            <person name="Crooijmans R.P."/>
            <person name="Faraut T."/>
            <person name="Cai Q."/>
            <person name="Webster R.G."/>
            <person name="Aldridge J.R."/>
            <person name="Warren W.C."/>
            <person name="Bartschat S."/>
            <person name="Kehr S."/>
            <person name="Marz M."/>
            <person name="Stadler P.F."/>
            <person name="Smith J."/>
            <person name="Kraus R.H."/>
            <person name="Zhao Y."/>
            <person name="Ren L."/>
            <person name="Fei J."/>
            <person name="Morisson M."/>
            <person name="Kaiser P."/>
            <person name="Griffin D.K."/>
            <person name="Rao M."/>
            <person name="Pitel F."/>
            <person name="Wang J."/>
            <person name="Li N."/>
        </authorList>
    </citation>
    <scope>NUCLEOTIDE SEQUENCE [LARGE SCALE GENOMIC DNA]</scope>
</reference>
<evidence type="ECO:0000313" key="2">
    <source>
        <dbReference type="EMBL" id="EOA93454.1"/>
    </source>
</evidence>
<dbReference type="PANTHER" id="PTHR47308:SF1">
    <property type="entry name" value="NUCLEAR GTPASE SLIP-GC"/>
    <property type="match status" value="1"/>
</dbReference>
<accession>R0KWF7</accession>
<proteinExistence type="predicted"/>
<dbReference type="Proteomes" id="UP000296049">
    <property type="component" value="Unassembled WGS sequence"/>
</dbReference>